<gene>
    <name evidence="4" type="ORF">FHX40_4152</name>
</gene>
<dbReference type="RefSeq" id="WP_142261127.1">
    <property type="nucleotide sequence ID" value="NZ_BMPV01000002.1"/>
</dbReference>
<reference evidence="4 5" key="1">
    <citation type="submission" date="2019-06" db="EMBL/GenBank/DDBJ databases">
        <title>Sequencing the genomes of 1000 actinobacteria strains.</title>
        <authorList>
            <person name="Klenk H.-P."/>
        </authorList>
    </citation>
    <scope>NUCLEOTIDE SEQUENCE [LARGE SCALE GENOMIC DNA]</scope>
    <source>
        <strain evidence="4 5">DSM 43186</strain>
    </source>
</reference>
<dbReference type="InterPro" id="IPR002872">
    <property type="entry name" value="Proline_DH_dom"/>
</dbReference>
<evidence type="ECO:0000313" key="5">
    <source>
        <dbReference type="Proteomes" id="UP000319213"/>
    </source>
</evidence>
<dbReference type="AlphaFoldDB" id="A0A543J3I9"/>
<sequence length="309" mass="33359">MRNVLAALSRQETGRYVERLVAGSPLAHRLLRRYVPGPDAAAAVRATAALAAEGLPVTIEYLGEPDAFGRDPRAPRRTDGPEAVRRRAEHTVAEYLRLLDRLAARGLARGADLTVDAGALGLPADERRALDAAARLCAAARDAGATVTLDLAEERVPAGRLIALHAELGREHPDAGVTVPACLRAAEEHCRLLTDRRVRLRKGLPGAAARDGAALAYRTGHAIDRSFVRCLRVLMAGRGHVAVATHDGRMLEIASVLATLNEREPGDCEFQLPYGVRAAEQRRLRGLGAAVRVHVPYGTAWYGYLLRRL</sequence>
<dbReference type="Gene3D" id="3.20.20.220">
    <property type="match status" value="1"/>
</dbReference>
<evidence type="ECO:0000259" key="3">
    <source>
        <dbReference type="Pfam" id="PF01619"/>
    </source>
</evidence>
<dbReference type="OrthoDB" id="9773461at2"/>
<name>A0A543J3I9_9ACTN</name>
<organism evidence="4 5">
    <name type="scientific">Thermopolyspora flexuosa</name>
    <dbReference type="NCBI Taxonomy" id="103836"/>
    <lineage>
        <taxon>Bacteria</taxon>
        <taxon>Bacillati</taxon>
        <taxon>Actinomycetota</taxon>
        <taxon>Actinomycetes</taxon>
        <taxon>Streptosporangiales</taxon>
        <taxon>Streptosporangiaceae</taxon>
        <taxon>Thermopolyspora</taxon>
    </lineage>
</organism>
<dbReference type="GO" id="GO:0006562">
    <property type="term" value="P:L-proline catabolic process"/>
    <property type="evidence" value="ECO:0007669"/>
    <property type="project" value="UniProtKB-ARBA"/>
</dbReference>
<feature type="region of interest" description="Disordered" evidence="2">
    <location>
        <begin position="66"/>
        <end position="86"/>
    </location>
</feature>
<dbReference type="GO" id="GO:0004657">
    <property type="term" value="F:proline dehydrogenase activity"/>
    <property type="evidence" value="ECO:0007669"/>
    <property type="project" value="UniProtKB-ARBA"/>
</dbReference>
<evidence type="ECO:0000313" key="4">
    <source>
        <dbReference type="EMBL" id="TQM77389.1"/>
    </source>
</evidence>
<comment type="caution">
    <text evidence="4">The sequence shown here is derived from an EMBL/GenBank/DDBJ whole genome shotgun (WGS) entry which is preliminary data.</text>
</comment>
<dbReference type="EMBL" id="VFPQ01000001">
    <property type="protein sequence ID" value="TQM77389.1"/>
    <property type="molecule type" value="Genomic_DNA"/>
</dbReference>
<dbReference type="Pfam" id="PF01619">
    <property type="entry name" value="Pro_dh"/>
    <property type="match status" value="1"/>
</dbReference>
<dbReference type="SUPFAM" id="SSF51730">
    <property type="entry name" value="FAD-linked oxidoreductase"/>
    <property type="match status" value="1"/>
</dbReference>
<dbReference type="InterPro" id="IPR029041">
    <property type="entry name" value="FAD-linked_oxidoreductase-like"/>
</dbReference>
<accession>A0A543J3I9</accession>
<dbReference type="Proteomes" id="UP000319213">
    <property type="component" value="Unassembled WGS sequence"/>
</dbReference>
<evidence type="ECO:0000256" key="2">
    <source>
        <dbReference type="SAM" id="MobiDB-lite"/>
    </source>
</evidence>
<feature type="domain" description="Proline dehydrogenase" evidence="3">
    <location>
        <begin position="217"/>
        <end position="309"/>
    </location>
</feature>
<feature type="compositionally biased region" description="Basic and acidic residues" evidence="2">
    <location>
        <begin position="67"/>
        <end position="86"/>
    </location>
</feature>
<protein>
    <submittedName>
        <fullName evidence="4">L-proline dehydrogenase</fullName>
    </submittedName>
</protein>
<keyword evidence="5" id="KW-1185">Reference proteome</keyword>
<evidence type="ECO:0000256" key="1">
    <source>
        <dbReference type="ARBA" id="ARBA00023002"/>
    </source>
</evidence>
<proteinExistence type="predicted"/>
<keyword evidence="1" id="KW-0560">Oxidoreductase</keyword>